<evidence type="ECO:0000313" key="4">
    <source>
        <dbReference type="Proteomes" id="UP000254496"/>
    </source>
</evidence>
<evidence type="ECO:0000313" key="2">
    <source>
        <dbReference type="EMBL" id="STO68467.1"/>
    </source>
</evidence>
<organism evidence="1 3">
    <name type="scientific">Canicola haemoglobinophilus</name>
    <dbReference type="NCBI Taxonomy" id="733"/>
    <lineage>
        <taxon>Bacteria</taxon>
        <taxon>Pseudomonadati</taxon>
        <taxon>Pseudomonadota</taxon>
        <taxon>Gammaproteobacteria</taxon>
        <taxon>Pasteurellales</taxon>
        <taxon>Pasteurellaceae</taxon>
        <taxon>Canicola</taxon>
    </lineage>
</organism>
<name>A0A377HWG6_9PAST</name>
<accession>A0A377HWG6</accession>
<protein>
    <submittedName>
        <fullName evidence="1">Uncharacterized protein</fullName>
    </submittedName>
</protein>
<keyword evidence="3" id="KW-1185">Reference proteome</keyword>
<dbReference type="EMBL" id="UGHF01000001">
    <property type="protein sequence ID" value="STO60630.1"/>
    <property type="molecule type" value="Genomic_DNA"/>
</dbReference>
<evidence type="ECO:0000313" key="3">
    <source>
        <dbReference type="Proteomes" id="UP000254329"/>
    </source>
</evidence>
<evidence type="ECO:0000313" key="1">
    <source>
        <dbReference type="EMBL" id="STO60630.1"/>
    </source>
</evidence>
<dbReference type="Proteomes" id="UP000254496">
    <property type="component" value="Unassembled WGS sequence"/>
</dbReference>
<dbReference type="AlphaFoldDB" id="A0A377HWG6"/>
<dbReference type="EMBL" id="UGHJ01000001">
    <property type="protein sequence ID" value="STO68467.1"/>
    <property type="molecule type" value="Genomic_DNA"/>
</dbReference>
<proteinExistence type="predicted"/>
<reference evidence="3 4" key="1">
    <citation type="submission" date="2018-06" db="EMBL/GenBank/DDBJ databases">
        <authorList>
            <consortium name="Pathogen Informatics"/>
            <person name="Doyle S."/>
        </authorList>
    </citation>
    <scope>NUCLEOTIDE SEQUENCE [LARGE SCALE GENOMIC DNA]</scope>
    <source>
        <strain evidence="1 3">NCTC1659</strain>
        <strain evidence="2 4">NCTC8540</strain>
    </source>
</reference>
<sequence>MAAEKLTKKKLIQILCVLCVLLSAFTYKTCQYVS</sequence>
<dbReference type="Proteomes" id="UP000254329">
    <property type="component" value="Unassembled WGS sequence"/>
</dbReference>
<gene>
    <name evidence="1" type="ORF">NCTC1659_01925</name>
    <name evidence="2" type="ORF">NCTC8540_00962</name>
</gene>